<dbReference type="OrthoDB" id="9797151at2"/>
<dbReference type="SUPFAM" id="SSF52096">
    <property type="entry name" value="ClpP/crotonase"/>
    <property type="match status" value="1"/>
</dbReference>
<evidence type="ECO:0000256" key="3">
    <source>
        <dbReference type="ARBA" id="ARBA00023235"/>
    </source>
</evidence>
<organism evidence="4 5">
    <name type="scientific">Xaviernesmea rhizosphaerae</name>
    <dbReference type="NCBI Taxonomy" id="1672749"/>
    <lineage>
        <taxon>Bacteria</taxon>
        <taxon>Pseudomonadati</taxon>
        <taxon>Pseudomonadota</taxon>
        <taxon>Alphaproteobacteria</taxon>
        <taxon>Hyphomicrobiales</taxon>
        <taxon>Rhizobiaceae</taxon>
        <taxon>Rhizobium/Agrobacterium group</taxon>
        <taxon>Xaviernesmea</taxon>
    </lineage>
</organism>
<dbReference type="STRING" id="1672749.BJF92_03505"/>
<dbReference type="EMBL" id="MKIO01000033">
    <property type="protein sequence ID" value="OLP54487.1"/>
    <property type="molecule type" value="Genomic_DNA"/>
</dbReference>
<keyword evidence="2" id="KW-0576">Peroxisome</keyword>
<evidence type="ECO:0000256" key="1">
    <source>
        <dbReference type="ARBA" id="ARBA00004275"/>
    </source>
</evidence>
<dbReference type="RefSeq" id="WP_075635674.1">
    <property type="nucleotide sequence ID" value="NZ_MKIO01000033.1"/>
</dbReference>
<dbReference type="AlphaFoldDB" id="A0A1Q9AGX9"/>
<dbReference type="Gene3D" id="3.90.226.10">
    <property type="entry name" value="2-enoyl-CoA Hydratase, Chain A, domain 1"/>
    <property type="match status" value="1"/>
</dbReference>
<sequence>MSEEREAGSAGVAVSVERPGTHPGVQVIRLCRPEKKNALTRAMYASMSEALQAAEADDDLRVTVFLGQPGCFSAGNDMGDFAEAAAGGNFGAEVVGFLKTLAGGRKPLVSGVDGLAIGIGTTLHLHCDLTIATPRALFRTPFVDLGLVPEGGSSLLGPMLLGPQRAFSLLALGEPMSGAQALEAGLVAALAEPEALEAAVLSAAARIAAKPPEALMAARRLLRGDPAVLIARIEAEAVEFARRLRSREAAAAIAAFLQR</sequence>
<evidence type="ECO:0000256" key="2">
    <source>
        <dbReference type="ARBA" id="ARBA00023140"/>
    </source>
</evidence>
<dbReference type="PANTHER" id="PTHR43684">
    <property type="match status" value="1"/>
</dbReference>
<dbReference type="InterPro" id="IPR029045">
    <property type="entry name" value="ClpP/crotonase-like_dom_sf"/>
</dbReference>
<comment type="caution">
    <text evidence="4">The sequence shown here is derived from an EMBL/GenBank/DDBJ whole genome shotgun (WGS) entry which is preliminary data.</text>
</comment>
<name>A0A1Q9AGX9_9HYPH</name>
<dbReference type="GO" id="GO:0004165">
    <property type="term" value="F:delta(3)-delta(2)-enoyl-CoA isomerase activity"/>
    <property type="evidence" value="ECO:0007669"/>
    <property type="project" value="UniProtKB-ARBA"/>
</dbReference>
<dbReference type="InterPro" id="IPR051053">
    <property type="entry name" value="ECH/Chromodomain_protein"/>
</dbReference>
<dbReference type="Proteomes" id="UP000186143">
    <property type="component" value="Unassembled WGS sequence"/>
</dbReference>
<dbReference type="NCBIfam" id="NF004681">
    <property type="entry name" value="PRK06023.1"/>
    <property type="match status" value="1"/>
</dbReference>
<dbReference type="PANTHER" id="PTHR43684:SF1">
    <property type="entry name" value="ENOYL-COA DELTA ISOMERASE 2"/>
    <property type="match status" value="1"/>
</dbReference>
<gene>
    <name evidence="4" type="ORF">BJF92_03505</name>
</gene>
<keyword evidence="3" id="KW-0413">Isomerase</keyword>
<dbReference type="InterPro" id="IPR001753">
    <property type="entry name" value="Enoyl-CoA_hydra/iso"/>
</dbReference>
<proteinExistence type="predicted"/>
<evidence type="ECO:0000313" key="5">
    <source>
        <dbReference type="Proteomes" id="UP000186143"/>
    </source>
</evidence>
<dbReference type="CDD" id="cd06558">
    <property type="entry name" value="crotonase-like"/>
    <property type="match status" value="1"/>
</dbReference>
<reference evidence="4 5" key="1">
    <citation type="submission" date="2016-09" db="EMBL/GenBank/DDBJ databases">
        <title>Rhizobium sp. nov., a novel species isolated from the rice rhizosphere.</title>
        <authorList>
            <person name="Zhao J."/>
            <person name="Zhang X."/>
        </authorList>
    </citation>
    <scope>NUCLEOTIDE SEQUENCE [LARGE SCALE GENOMIC DNA]</scope>
    <source>
        <strain evidence="4 5">MH17</strain>
    </source>
</reference>
<comment type="subcellular location">
    <subcellularLocation>
        <location evidence="1">Peroxisome</location>
    </subcellularLocation>
</comment>
<evidence type="ECO:0000313" key="4">
    <source>
        <dbReference type="EMBL" id="OLP54487.1"/>
    </source>
</evidence>
<accession>A0A1Q9AGX9</accession>
<protein>
    <submittedName>
        <fullName evidence="4">Enoyl-CoA hydratase</fullName>
    </submittedName>
</protein>
<dbReference type="Pfam" id="PF00378">
    <property type="entry name" value="ECH_1"/>
    <property type="match status" value="1"/>
</dbReference>